<evidence type="ECO:0000256" key="1">
    <source>
        <dbReference type="ARBA" id="ARBA00004496"/>
    </source>
</evidence>
<keyword evidence="11" id="KW-0378">Hydrolase</keyword>
<evidence type="ECO:0000256" key="3">
    <source>
        <dbReference type="ARBA" id="ARBA00019010"/>
    </source>
</evidence>
<dbReference type="GO" id="GO:0016787">
    <property type="term" value="F:hydrolase activity"/>
    <property type="evidence" value="ECO:0007669"/>
    <property type="project" value="UniProtKB-KW"/>
</dbReference>
<evidence type="ECO:0000256" key="7">
    <source>
        <dbReference type="ARBA" id="ARBA00022741"/>
    </source>
</evidence>
<keyword evidence="9" id="KW-0460">Magnesium</keyword>
<evidence type="ECO:0000256" key="5">
    <source>
        <dbReference type="ARBA" id="ARBA00022694"/>
    </source>
</evidence>
<keyword evidence="8" id="KW-0067">ATP-binding</keyword>
<dbReference type="PANTHER" id="PTHR33540:SF2">
    <property type="entry name" value="TRNA THREONYLCARBAMOYLADENOSINE BIOSYNTHESIS PROTEIN TSAE"/>
    <property type="match status" value="1"/>
</dbReference>
<organism evidence="11">
    <name type="scientific">human gut metagenome</name>
    <dbReference type="NCBI Taxonomy" id="408170"/>
    <lineage>
        <taxon>unclassified sequences</taxon>
        <taxon>metagenomes</taxon>
        <taxon>organismal metagenomes</taxon>
    </lineage>
</organism>
<keyword evidence="5" id="KW-0819">tRNA processing</keyword>
<dbReference type="GO" id="GO:0005524">
    <property type="term" value="F:ATP binding"/>
    <property type="evidence" value="ECO:0007669"/>
    <property type="project" value="UniProtKB-KW"/>
</dbReference>
<evidence type="ECO:0000256" key="9">
    <source>
        <dbReference type="ARBA" id="ARBA00022842"/>
    </source>
</evidence>
<evidence type="ECO:0000313" key="11">
    <source>
        <dbReference type="EMBL" id="EKC54580.1"/>
    </source>
</evidence>
<evidence type="ECO:0000256" key="2">
    <source>
        <dbReference type="ARBA" id="ARBA00007599"/>
    </source>
</evidence>
<dbReference type="InterPro" id="IPR003442">
    <property type="entry name" value="T6A_TsaE"/>
</dbReference>
<reference evidence="11" key="1">
    <citation type="journal article" date="2013" name="Environ. Microbiol.">
        <title>Microbiota from the distal guts of lean and obese adolescents exhibit partial functional redundancy besides clear differences in community structure.</title>
        <authorList>
            <person name="Ferrer M."/>
            <person name="Ruiz A."/>
            <person name="Lanza F."/>
            <person name="Haange S.B."/>
            <person name="Oberbach A."/>
            <person name="Till H."/>
            <person name="Bargiela R."/>
            <person name="Campoy C."/>
            <person name="Segura M.T."/>
            <person name="Richter M."/>
            <person name="von Bergen M."/>
            <person name="Seifert J."/>
            <person name="Suarez A."/>
        </authorList>
    </citation>
    <scope>NUCLEOTIDE SEQUENCE</scope>
</reference>
<dbReference type="Gene3D" id="3.40.50.300">
    <property type="entry name" value="P-loop containing nucleotide triphosphate hydrolases"/>
    <property type="match status" value="1"/>
</dbReference>
<dbReference type="GO" id="GO:0046872">
    <property type="term" value="F:metal ion binding"/>
    <property type="evidence" value="ECO:0007669"/>
    <property type="project" value="UniProtKB-KW"/>
</dbReference>
<protein>
    <recommendedName>
        <fullName evidence="3">tRNA threonylcarbamoyladenosine biosynthesis protein TsaE</fullName>
    </recommendedName>
    <alternativeName>
        <fullName evidence="10">t(6)A37 threonylcarbamoyladenosine biosynthesis protein TsaE</fullName>
    </alternativeName>
</protein>
<keyword evidence="4" id="KW-0963">Cytoplasm</keyword>
<dbReference type="InterPro" id="IPR027417">
    <property type="entry name" value="P-loop_NTPase"/>
</dbReference>
<evidence type="ECO:0000256" key="6">
    <source>
        <dbReference type="ARBA" id="ARBA00022723"/>
    </source>
</evidence>
<comment type="similarity">
    <text evidence="2">Belongs to the TsaE family.</text>
</comment>
<comment type="subcellular location">
    <subcellularLocation>
        <location evidence="1">Cytoplasm</location>
    </subcellularLocation>
</comment>
<sequence length="168" mass="19231">MFGVVLLFFLAIIIMVIKMNYKITSYNEQDTIELAQNIESEKFKNMVICLDGDLGSGKTVFTKGFAEALEVDESVTSPTFNIIKEYTSGEMPLYHMDVYRLDGKVDDLGIEEYYKKGGICIIEWSETITDYLPKNRLDIKFKIVDEEKRVISIIPHGSKYDELCEAVL</sequence>
<dbReference type="Pfam" id="PF02367">
    <property type="entry name" value="TsaE"/>
    <property type="match status" value="1"/>
</dbReference>
<dbReference type="GO" id="GO:0005737">
    <property type="term" value="C:cytoplasm"/>
    <property type="evidence" value="ECO:0007669"/>
    <property type="project" value="UniProtKB-SubCell"/>
</dbReference>
<dbReference type="NCBIfam" id="TIGR00150">
    <property type="entry name" value="T6A_YjeE"/>
    <property type="match status" value="1"/>
</dbReference>
<comment type="caution">
    <text evidence="11">The sequence shown here is derived from an EMBL/GenBank/DDBJ whole genome shotgun (WGS) entry which is preliminary data.</text>
</comment>
<gene>
    <name evidence="11" type="ORF">OBE_12020</name>
</gene>
<accession>K1SLF5</accession>
<dbReference type="SUPFAM" id="SSF52540">
    <property type="entry name" value="P-loop containing nucleoside triphosphate hydrolases"/>
    <property type="match status" value="1"/>
</dbReference>
<dbReference type="GO" id="GO:0002949">
    <property type="term" value="P:tRNA threonylcarbamoyladenosine modification"/>
    <property type="evidence" value="ECO:0007669"/>
    <property type="project" value="InterPro"/>
</dbReference>
<evidence type="ECO:0000256" key="8">
    <source>
        <dbReference type="ARBA" id="ARBA00022840"/>
    </source>
</evidence>
<evidence type="ECO:0000256" key="10">
    <source>
        <dbReference type="ARBA" id="ARBA00032441"/>
    </source>
</evidence>
<dbReference type="AlphaFoldDB" id="K1SLF5"/>
<keyword evidence="7" id="KW-0547">Nucleotide-binding</keyword>
<dbReference type="EMBL" id="AJWZ01008267">
    <property type="protein sequence ID" value="EKC54580.1"/>
    <property type="molecule type" value="Genomic_DNA"/>
</dbReference>
<keyword evidence="6" id="KW-0479">Metal-binding</keyword>
<dbReference type="PANTHER" id="PTHR33540">
    <property type="entry name" value="TRNA THREONYLCARBAMOYLADENOSINE BIOSYNTHESIS PROTEIN TSAE"/>
    <property type="match status" value="1"/>
</dbReference>
<proteinExistence type="inferred from homology"/>
<evidence type="ECO:0000256" key="4">
    <source>
        <dbReference type="ARBA" id="ARBA00022490"/>
    </source>
</evidence>
<name>K1SLF5_9ZZZZ</name>